<reference evidence="2 3" key="1">
    <citation type="submission" date="2024-09" db="EMBL/GenBank/DDBJ databases">
        <authorList>
            <person name="Sun Q."/>
            <person name="Mori K."/>
        </authorList>
    </citation>
    <scope>NUCLEOTIDE SEQUENCE [LARGE SCALE GENOMIC DNA]</scope>
    <source>
        <strain evidence="2 3">CECT 8064</strain>
    </source>
</reference>
<feature type="chain" id="PRO_5045494372" description="HEAT repeat domain-containing protein" evidence="1">
    <location>
        <begin position="26"/>
        <end position="336"/>
    </location>
</feature>
<evidence type="ECO:0000256" key="1">
    <source>
        <dbReference type="SAM" id="SignalP"/>
    </source>
</evidence>
<sequence>MQQGMLSSLLLSMMLVLGAAPQANAAEMQSQEVKQWLQDQQLQDKVAQLLQYVIEDEIDSLKFAIERLALPQQEIARYLLLRKIDQQEIYLTPKMAMFVEEQQAMAPTYHVLERGDGYEFSVPAFNYPSIASRILKRWHQDQSSLGFKLAAERHELRLKDWLSGSAYQVQAREALFISELDSLSASAIQYLSEQFTKQAVTSWLPSSQVMVRLAQVSEDAQVYAILWRMRADQTILNEMERLARVGDTFSLQQVMQATNNPSLKESALKALTGIKPMTEPVKQFLVARMSTAGDATYVAQQLASQGYHSWLRELADSNSDVNSRALLSVISQSLTE</sequence>
<gene>
    <name evidence="2" type="ORF">ACFFUV_20625</name>
</gene>
<dbReference type="Proteomes" id="UP001589645">
    <property type="component" value="Unassembled WGS sequence"/>
</dbReference>
<keyword evidence="3" id="KW-1185">Reference proteome</keyword>
<dbReference type="RefSeq" id="WP_390196848.1">
    <property type="nucleotide sequence ID" value="NZ_JBHMEP010000011.1"/>
</dbReference>
<dbReference type="EMBL" id="JBHMEP010000011">
    <property type="protein sequence ID" value="MFB9137368.1"/>
    <property type="molecule type" value="Genomic_DNA"/>
</dbReference>
<keyword evidence="1" id="KW-0732">Signal</keyword>
<organism evidence="2 3">
    <name type="scientific">Vibrio olivae</name>
    <dbReference type="NCBI Taxonomy" id="1243002"/>
    <lineage>
        <taxon>Bacteria</taxon>
        <taxon>Pseudomonadati</taxon>
        <taxon>Pseudomonadota</taxon>
        <taxon>Gammaproteobacteria</taxon>
        <taxon>Vibrionales</taxon>
        <taxon>Vibrionaceae</taxon>
        <taxon>Vibrio</taxon>
    </lineage>
</organism>
<evidence type="ECO:0000313" key="3">
    <source>
        <dbReference type="Proteomes" id="UP001589645"/>
    </source>
</evidence>
<feature type="signal peptide" evidence="1">
    <location>
        <begin position="1"/>
        <end position="25"/>
    </location>
</feature>
<name>A0ABV5HSX6_9VIBR</name>
<protein>
    <recommendedName>
        <fullName evidence="4">HEAT repeat domain-containing protein</fullName>
    </recommendedName>
</protein>
<accession>A0ABV5HSX6</accession>
<evidence type="ECO:0008006" key="4">
    <source>
        <dbReference type="Google" id="ProtNLM"/>
    </source>
</evidence>
<comment type="caution">
    <text evidence="2">The sequence shown here is derived from an EMBL/GenBank/DDBJ whole genome shotgun (WGS) entry which is preliminary data.</text>
</comment>
<evidence type="ECO:0000313" key="2">
    <source>
        <dbReference type="EMBL" id="MFB9137368.1"/>
    </source>
</evidence>
<proteinExistence type="predicted"/>